<dbReference type="RefSeq" id="WP_006780375.1">
    <property type="nucleotide sequence ID" value="NZ_CP040506.1"/>
</dbReference>
<evidence type="ECO:0000256" key="9">
    <source>
        <dbReference type="SAM" id="Phobius"/>
    </source>
</evidence>
<dbReference type="SMART" id="SM00304">
    <property type="entry name" value="HAMP"/>
    <property type="match status" value="1"/>
</dbReference>
<dbReference type="Gene3D" id="6.10.340.10">
    <property type="match status" value="1"/>
</dbReference>
<dbReference type="SUPFAM" id="SSF55874">
    <property type="entry name" value="ATPase domain of HSP90 chaperone/DNA topoisomerase II/histidine kinase"/>
    <property type="match status" value="1"/>
</dbReference>
<dbReference type="InterPro" id="IPR036890">
    <property type="entry name" value="HATPase_C_sf"/>
</dbReference>
<dbReference type="CDD" id="cd06225">
    <property type="entry name" value="HAMP"/>
    <property type="match status" value="1"/>
</dbReference>
<evidence type="ECO:0000259" key="10">
    <source>
        <dbReference type="PROSITE" id="PS50109"/>
    </source>
</evidence>
<dbReference type="Proteomes" id="UP000005384">
    <property type="component" value="Unassembled WGS sequence"/>
</dbReference>
<comment type="catalytic activity">
    <reaction evidence="1">
        <text>ATP + protein L-histidine = ADP + protein N-phospho-L-histidine.</text>
        <dbReference type="EC" id="2.7.13.3"/>
    </reaction>
</comment>
<evidence type="ECO:0000256" key="8">
    <source>
        <dbReference type="SAM" id="Coils"/>
    </source>
</evidence>
<keyword evidence="9" id="KW-0812">Transmembrane</keyword>
<keyword evidence="6" id="KW-0418">Kinase</keyword>
<proteinExistence type="predicted"/>
<keyword evidence="4" id="KW-0597">Phosphoprotein</keyword>
<evidence type="ECO:0000256" key="4">
    <source>
        <dbReference type="ARBA" id="ARBA00022553"/>
    </source>
</evidence>
<feature type="transmembrane region" description="Helical" evidence="9">
    <location>
        <begin position="24"/>
        <end position="49"/>
    </location>
</feature>
<dbReference type="OrthoDB" id="9809348at2"/>
<dbReference type="InterPro" id="IPR050640">
    <property type="entry name" value="Bact_2-comp_sensor_kinase"/>
</dbReference>
<keyword evidence="8" id="KW-0175">Coiled coil</keyword>
<dbReference type="Pfam" id="PF06580">
    <property type="entry name" value="His_kinase"/>
    <property type="match status" value="1"/>
</dbReference>
<evidence type="ECO:0000256" key="1">
    <source>
        <dbReference type="ARBA" id="ARBA00000085"/>
    </source>
</evidence>
<dbReference type="InterPro" id="IPR003660">
    <property type="entry name" value="HAMP_dom"/>
</dbReference>
<dbReference type="InterPro" id="IPR010559">
    <property type="entry name" value="Sig_transdc_His_kin_internal"/>
</dbReference>
<dbReference type="InterPro" id="IPR003594">
    <property type="entry name" value="HATPase_dom"/>
</dbReference>
<feature type="domain" description="HAMP" evidence="11">
    <location>
        <begin position="225"/>
        <end position="277"/>
    </location>
</feature>
<organism evidence="12 13">
    <name type="scientific">Hungatella hathewayi WAL-18680</name>
    <dbReference type="NCBI Taxonomy" id="742737"/>
    <lineage>
        <taxon>Bacteria</taxon>
        <taxon>Bacillati</taxon>
        <taxon>Bacillota</taxon>
        <taxon>Clostridia</taxon>
        <taxon>Lachnospirales</taxon>
        <taxon>Lachnospiraceae</taxon>
        <taxon>Hungatella</taxon>
    </lineage>
</organism>
<keyword evidence="7" id="KW-0902">Two-component regulatory system</keyword>
<evidence type="ECO:0000313" key="12">
    <source>
        <dbReference type="EMBL" id="EHI59610.1"/>
    </source>
</evidence>
<dbReference type="PROSITE" id="PS50109">
    <property type="entry name" value="HIS_KIN"/>
    <property type="match status" value="1"/>
</dbReference>
<comment type="caution">
    <text evidence="12">The sequence shown here is derived from an EMBL/GenBank/DDBJ whole genome shotgun (WGS) entry which is preliminary data.</text>
</comment>
<evidence type="ECO:0000256" key="3">
    <source>
        <dbReference type="ARBA" id="ARBA00012438"/>
    </source>
</evidence>
<dbReference type="PANTHER" id="PTHR34220">
    <property type="entry name" value="SENSOR HISTIDINE KINASE YPDA"/>
    <property type="match status" value="1"/>
</dbReference>
<accession>G5IFW7</accession>
<dbReference type="HOGENOM" id="CLU_020473_5_0_9"/>
<dbReference type="PATRIC" id="fig|742737.3.peg.2417"/>
<comment type="subcellular location">
    <subcellularLocation>
        <location evidence="2">Membrane</location>
    </subcellularLocation>
</comment>
<evidence type="ECO:0000313" key="13">
    <source>
        <dbReference type="Proteomes" id="UP000005384"/>
    </source>
</evidence>
<dbReference type="SUPFAM" id="SSF158472">
    <property type="entry name" value="HAMP domain-like"/>
    <property type="match status" value="1"/>
</dbReference>
<evidence type="ECO:0000256" key="7">
    <source>
        <dbReference type="ARBA" id="ARBA00023012"/>
    </source>
</evidence>
<dbReference type="SMART" id="SM00387">
    <property type="entry name" value="HATPase_c"/>
    <property type="match status" value="1"/>
</dbReference>
<dbReference type="PROSITE" id="PS50885">
    <property type="entry name" value="HAMP"/>
    <property type="match status" value="1"/>
</dbReference>
<gene>
    <name evidence="12" type="ORF">HMPREF9473_02395</name>
</gene>
<feature type="coiled-coil region" evidence="8">
    <location>
        <begin position="272"/>
        <end position="299"/>
    </location>
</feature>
<evidence type="ECO:0000256" key="5">
    <source>
        <dbReference type="ARBA" id="ARBA00022679"/>
    </source>
</evidence>
<protein>
    <recommendedName>
        <fullName evidence="3">histidine kinase</fullName>
        <ecNumber evidence="3">2.7.13.3</ecNumber>
    </recommendedName>
</protein>
<dbReference type="EC" id="2.7.13.3" evidence="3"/>
<feature type="domain" description="Histidine kinase" evidence="10">
    <location>
        <begin position="388"/>
        <end position="493"/>
    </location>
</feature>
<dbReference type="InterPro" id="IPR005467">
    <property type="entry name" value="His_kinase_dom"/>
</dbReference>
<dbReference type="Gene3D" id="3.30.565.10">
    <property type="entry name" value="Histidine kinase-like ATPase, C-terminal domain"/>
    <property type="match status" value="1"/>
</dbReference>
<feature type="transmembrane region" description="Helical" evidence="9">
    <location>
        <begin position="201"/>
        <end position="223"/>
    </location>
</feature>
<dbReference type="Pfam" id="PF02518">
    <property type="entry name" value="HATPase_c"/>
    <property type="match status" value="1"/>
</dbReference>
<keyword evidence="5" id="KW-0808">Transferase</keyword>
<evidence type="ECO:0000256" key="6">
    <source>
        <dbReference type="ARBA" id="ARBA00022777"/>
    </source>
</evidence>
<reference evidence="12 13" key="1">
    <citation type="submission" date="2011-08" db="EMBL/GenBank/DDBJ databases">
        <title>The Genome Sequence of Clostridium hathewayi WAL-18680.</title>
        <authorList>
            <consortium name="The Broad Institute Genome Sequencing Platform"/>
            <person name="Earl A."/>
            <person name="Ward D."/>
            <person name="Feldgarden M."/>
            <person name="Gevers D."/>
            <person name="Finegold S.M."/>
            <person name="Summanen P.H."/>
            <person name="Molitoris D.R."/>
            <person name="Song M."/>
            <person name="Daigneault M."/>
            <person name="Allen-Vercoe E."/>
            <person name="Young S.K."/>
            <person name="Zeng Q."/>
            <person name="Gargeya S."/>
            <person name="Fitzgerald M."/>
            <person name="Haas B."/>
            <person name="Abouelleil A."/>
            <person name="Alvarado L."/>
            <person name="Arachchi H.M."/>
            <person name="Berlin A."/>
            <person name="Brown A."/>
            <person name="Chapman S.B."/>
            <person name="Chen Z."/>
            <person name="Dunbar C."/>
            <person name="Freedman E."/>
            <person name="Gearin G."/>
            <person name="Gellesch M."/>
            <person name="Goldberg J."/>
            <person name="Griggs A."/>
            <person name="Gujja S."/>
            <person name="Heiman D."/>
            <person name="Howarth C."/>
            <person name="Larson L."/>
            <person name="Lui A."/>
            <person name="MacDonald P.J.P."/>
            <person name="Montmayeur A."/>
            <person name="Murphy C."/>
            <person name="Neiman D."/>
            <person name="Pearson M."/>
            <person name="Priest M."/>
            <person name="Roberts A."/>
            <person name="Saif S."/>
            <person name="Shea T."/>
            <person name="Shenoy N."/>
            <person name="Sisk P."/>
            <person name="Stolte C."/>
            <person name="Sykes S."/>
            <person name="Wortman J."/>
            <person name="Nusbaum C."/>
            <person name="Birren B."/>
        </authorList>
    </citation>
    <scope>NUCLEOTIDE SEQUENCE [LARGE SCALE GENOMIC DNA]</scope>
    <source>
        <strain evidence="12 13">WAL-18680</strain>
    </source>
</reference>
<dbReference type="Pfam" id="PF00672">
    <property type="entry name" value="HAMP"/>
    <property type="match status" value="1"/>
</dbReference>
<dbReference type="EMBL" id="ADLN01000051">
    <property type="protein sequence ID" value="EHI59610.1"/>
    <property type="molecule type" value="Genomic_DNA"/>
</dbReference>
<keyword evidence="13" id="KW-1185">Reference proteome</keyword>
<dbReference type="GO" id="GO:0000155">
    <property type="term" value="F:phosphorelay sensor kinase activity"/>
    <property type="evidence" value="ECO:0007669"/>
    <property type="project" value="InterPro"/>
</dbReference>
<sequence>MKRNIFQQKDAEAGPIKFSINQKILMLSAAIVVPFLILVVVLLVSMINYSRTYDKIVSSMTVANGYNLNFKEEMDESLYKLVVGYVEFENISEDEMLKDPYALIDELRSEFTMLRDITTEAESKVWLETLLRNIDTLEKRVDDILDNIRIGGKYDENIEMLDNNIYILTELIQDDIQYYIYYQTQSMEELTGNLNQRIQSFLIACGVLVVVLVVLTVAVTYVITSGILRPVKVLYDATRKVSEGDFSVRAEIDSKDELEVLANGFNDMAGNMQSLVNKIKEDEQKMRQLDLRLLQEQINPHFLYNTLDTIVWLIEGNKADEAVDMVVTLSDFFRLVLSGGKEFITLREEKQHINSYLEIQKVRYRDILEYDIRIDEELYDYQILKLTLQPLVENAIYHGIKYKRAKGCIHISGEKDGDILRLIVSDNGVGMEEEELEQLRREMERPCRETEKGFGLANVNERIHMYFGGEYGLGIESGKMVGTTVALTIPATKAKRGEHA</sequence>
<keyword evidence="9" id="KW-0472">Membrane</keyword>
<keyword evidence="9" id="KW-1133">Transmembrane helix</keyword>
<evidence type="ECO:0000259" key="11">
    <source>
        <dbReference type="PROSITE" id="PS50885"/>
    </source>
</evidence>
<name>G5IFW7_9FIRM</name>
<dbReference type="GO" id="GO:0016020">
    <property type="term" value="C:membrane"/>
    <property type="evidence" value="ECO:0007669"/>
    <property type="project" value="UniProtKB-SubCell"/>
</dbReference>
<dbReference type="PANTHER" id="PTHR34220:SF7">
    <property type="entry name" value="SENSOR HISTIDINE KINASE YPDA"/>
    <property type="match status" value="1"/>
</dbReference>
<evidence type="ECO:0000256" key="2">
    <source>
        <dbReference type="ARBA" id="ARBA00004370"/>
    </source>
</evidence>
<dbReference type="AlphaFoldDB" id="G5IFW7"/>